<evidence type="ECO:0008006" key="5">
    <source>
        <dbReference type="Google" id="ProtNLM"/>
    </source>
</evidence>
<feature type="chain" id="PRO_5026948063" description="NLGase" evidence="1">
    <location>
        <begin position="28"/>
        <end position="986"/>
    </location>
</feature>
<proteinExistence type="predicted"/>
<keyword evidence="1" id="KW-0732">Signal</keyword>
<dbReference type="GO" id="GO:0005975">
    <property type="term" value="P:carbohydrate metabolic process"/>
    <property type="evidence" value="ECO:0007669"/>
    <property type="project" value="InterPro"/>
</dbReference>
<name>A0A6N2BRX4_SOLCI</name>
<dbReference type="Gene3D" id="1.50.10.10">
    <property type="match status" value="1"/>
</dbReference>
<evidence type="ECO:0000313" key="4">
    <source>
        <dbReference type="EMBL" id="TMW95459.1"/>
    </source>
</evidence>
<dbReference type="GO" id="GO:0006680">
    <property type="term" value="P:glucosylceramide catabolic process"/>
    <property type="evidence" value="ECO:0007669"/>
    <property type="project" value="InterPro"/>
</dbReference>
<dbReference type="InterPro" id="IPR024462">
    <property type="entry name" value="GH116_N"/>
</dbReference>
<evidence type="ECO:0000259" key="2">
    <source>
        <dbReference type="Pfam" id="PF04685"/>
    </source>
</evidence>
<comment type="caution">
    <text evidence="4">The sequence shown here is derived from an EMBL/GenBank/DDBJ whole genome shotgun (WGS) entry which is preliminary data.</text>
</comment>
<dbReference type="InterPro" id="IPR006775">
    <property type="entry name" value="GH116_catalytic"/>
</dbReference>
<dbReference type="SUPFAM" id="SSF48208">
    <property type="entry name" value="Six-hairpin glycosidases"/>
    <property type="match status" value="1"/>
</dbReference>
<feature type="domain" description="Glycosyl-hydrolase family 116 N-terminal" evidence="3">
    <location>
        <begin position="131"/>
        <end position="444"/>
    </location>
</feature>
<evidence type="ECO:0000256" key="1">
    <source>
        <dbReference type="SAM" id="SignalP"/>
    </source>
</evidence>
<sequence>MNLYSHFFSLSFLALLIIFVCVNEKLANTSSFIHSFLDKMFKNGVEEEDQPPCSDSLLHKVYPGKPPLLTWQRKLNSSASTPTSFAPSIREILHMLPLGLRLLKHIHEEAAKGTPSIMDPYNKRLISCYHGVPLGGIGAGSIGRSLRGEFQRFQLFPRKCEDTPILANQFSIFIARPDREKFSTVLCSRGPEELKTDESWKWKLDGENCTYHALYPRAWTVYDGVPDPELSIVCRQLSPFIPHNYKDSSFPVTVFTFTLSNSGKTDADVTLLFTWANSVGGISEFSGGHVNKKILMEDSVHNILLHHNTSDGLPPVTFSIAAQETPDVHVSECPCFMISGESEIMTAKDMWREIEEHGSFDHLKDAKTLVTSVEGLSIGAALAASVKVPSGAVRTVTFSLAWDCPEIRFPRGKTYHRRYTKFYGVQGDGAASIAHDALLEHNIWEHEIDKWQKPILEDTSLPEWYRITLFNELYYLNAGGTIWTDGSLPIQNFKTIRDRAFSLDKTKSDSEETLKLDEKNETYMGLLSKMKSTVNQIQTPLTSNCAFGTNLLQDGEENIGQFLYLEGIEYHMFNTYDVHFYASYALLMLFPKLELSIQRDCAMAVMMHDPSKMNIMSDGTWVSRKVLGAVPHDIGLNDPWYEVNAYNFFNTDRWKDLNSKFVLQVYRDFVATGDKSFGKSVWPSVYIAIAYMDQFDKDGDGMIENEGFPDQTYDAWTVSGVSTYSGGLWVAALQAASAMAREVGDAAAADYLWVKFQKAKSVYDKLWNGSYFNYDNSGRRSSSSIHADQLAGQWYARASGLSPIADEEKIRTALKKIYDFNVLKHKGGMCGAVNGMLPSGKPDMSALQSREIWTGVTYSLSANMIQEGLVDIAFQTASGIHSTAWSDKGLGFGFQTPEGWNTYDHYRSLCYMRPLAIWAMQWALSKPKLHNKEMKQMSSSVSENSSYVKQDAGFQEVACLLKLPKQQPSTSYIQSLHQFLCNKFSI</sequence>
<feature type="domain" description="Glycosyl-hydrolase family 116 catalytic region" evidence="2">
    <location>
        <begin position="560"/>
        <end position="920"/>
    </location>
</feature>
<dbReference type="InterPro" id="IPR052566">
    <property type="entry name" value="Non-lysos_glucosylceramidase"/>
</dbReference>
<dbReference type="AlphaFoldDB" id="A0A6N2BRX4"/>
<dbReference type="EMBL" id="RXGB01002325">
    <property type="protein sequence ID" value="TMW95459.1"/>
    <property type="molecule type" value="Genomic_DNA"/>
</dbReference>
<gene>
    <name evidence="4" type="ORF">EJD97_008798</name>
</gene>
<dbReference type="Pfam" id="PF04685">
    <property type="entry name" value="DUF608"/>
    <property type="match status" value="1"/>
</dbReference>
<dbReference type="GO" id="GO:0016020">
    <property type="term" value="C:membrane"/>
    <property type="evidence" value="ECO:0007669"/>
    <property type="project" value="InterPro"/>
</dbReference>
<dbReference type="Pfam" id="PF12215">
    <property type="entry name" value="Glyco_hydr_116N"/>
    <property type="match status" value="1"/>
</dbReference>
<dbReference type="InterPro" id="IPR014551">
    <property type="entry name" value="B_Glucosidase_GBA2-typ"/>
</dbReference>
<evidence type="ECO:0000259" key="3">
    <source>
        <dbReference type="Pfam" id="PF12215"/>
    </source>
</evidence>
<protein>
    <recommendedName>
        <fullName evidence="5">NLGase</fullName>
    </recommendedName>
</protein>
<dbReference type="GO" id="GO:0008422">
    <property type="term" value="F:beta-glucosidase activity"/>
    <property type="evidence" value="ECO:0007669"/>
    <property type="project" value="TreeGrafter"/>
</dbReference>
<reference evidence="4" key="1">
    <citation type="submission" date="2019-05" db="EMBL/GenBank/DDBJ databases">
        <title>The de novo reference genome and transcriptome assemblies of the wild tomato species Solanum chilense.</title>
        <authorList>
            <person name="Stam R."/>
            <person name="Nosenko T."/>
            <person name="Hoerger A.C."/>
            <person name="Stephan W."/>
            <person name="Seidel M.A."/>
            <person name="Kuhn J.M.M."/>
            <person name="Haberer G."/>
            <person name="Tellier A."/>
        </authorList>
    </citation>
    <scope>NUCLEOTIDE SEQUENCE</scope>
    <source>
        <tissue evidence="4">Mature leaves</tissue>
    </source>
</reference>
<dbReference type="PANTHER" id="PTHR12654">
    <property type="entry name" value="BILE ACID BETA-GLUCOSIDASE-RELATED"/>
    <property type="match status" value="1"/>
</dbReference>
<dbReference type="FunFam" id="1.50.10.10:FF:000006">
    <property type="entry name" value="Non-lysosomal glucosylceramidase"/>
    <property type="match status" value="1"/>
</dbReference>
<organism evidence="4">
    <name type="scientific">Solanum chilense</name>
    <name type="common">Tomato</name>
    <name type="synonym">Lycopersicon chilense</name>
    <dbReference type="NCBI Taxonomy" id="4083"/>
    <lineage>
        <taxon>Eukaryota</taxon>
        <taxon>Viridiplantae</taxon>
        <taxon>Streptophyta</taxon>
        <taxon>Embryophyta</taxon>
        <taxon>Tracheophyta</taxon>
        <taxon>Spermatophyta</taxon>
        <taxon>Magnoliopsida</taxon>
        <taxon>eudicotyledons</taxon>
        <taxon>Gunneridae</taxon>
        <taxon>Pentapetalae</taxon>
        <taxon>asterids</taxon>
        <taxon>lamiids</taxon>
        <taxon>Solanales</taxon>
        <taxon>Solanaceae</taxon>
        <taxon>Solanoideae</taxon>
        <taxon>Solaneae</taxon>
        <taxon>Solanum</taxon>
        <taxon>Solanum subgen. Lycopersicon</taxon>
    </lineage>
</organism>
<dbReference type="GO" id="GO:0004348">
    <property type="term" value="F:glucosylceramidase activity"/>
    <property type="evidence" value="ECO:0007669"/>
    <property type="project" value="InterPro"/>
</dbReference>
<feature type="signal peptide" evidence="1">
    <location>
        <begin position="1"/>
        <end position="27"/>
    </location>
</feature>
<dbReference type="PIRSF" id="PIRSF028944">
    <property type="entry name" value="Beta_gluc_GBA2"/>
    <property type="match status" value="1"/>
</dbReference>
<accession>A0A6N2BRX4</accession>
<dbReference type="InterPro" id="IPR012341">
    <property type="entry name" value="6hp_glycosidase-like_sf"/>
</dbReference>
<dbReference type="InterPro" id="IPR008928">
    <property type="entry name" value="6-hairpin_glycosidase_sf"/>
</dbReference>
<dbReference type="PANTHER" id="PTHR12654:SF24">
    <property type="entry name" value="NON-LYSOSOMAL GLUCOSYLCERAMIDASE"/>
    <property type="match status" value="1"/>
</dbReference>